<feature type="chain" id="PRO_5043608616" description="LysM domain-containing protein" evidence="1">
    <location>
        <begin position="25"/>
        <end position="359"/>
    </location>
</feature>
<dbReference type="Gene3D" id="3.10.350.10">
    <property type="entry name" value="LysM domain"/>
    <property type="match status" value="2"/>
</dbReference>
<accession>A0AAV8RZ17</accession>
<reference evidence="3 4" key="1">
    <citation type="submission" date="2022-12" db="EMBL/GenBank/DDBJ databases">
        <title>Chromosome-scale assembly of the Ensete ventricosum genome.</title>
        <authorList>
            <person name="Dussert Y."/>
            <person name="Stocks J."/>
            <person name="Wendawek A."/>
            <person name="Woldeyes F."/>
            <person name="Nichols R.A."/>
            <person name="Borrell J.S."/>
        </authorList>
    </citation>
    <scope>NUCLEOTIDE SEQUENCE [LARGE SCALE GENOMIC DNA]</scope>
    <source>
        <strain evidence="4">cv. Maze</strain>
        <tissue evidence="3">Seeds</tissue>
    </source>
</reference>
<dbReference type="AlphaFoldDB" id="A0AAV8RZ17"/>
<evidence type="ECO:0000313" key="3">
    <source>
        <dbReference type="EMBL" id="KAJ8512375.1"/>
    </source>
</evidence>
<dbReference type="InterPro" id="IPR036779">
    <property type="entry name" value="LysM_dom_sf"/>
</dbReference>
<organism evidence="3 4">
    <name type="scientific">Ensete ventricosum</name>
    <name type="common">Abyssinian banana</name>
    <name type="synonym">Musa ensete</name>
    <dbReference type="NCBI Taxonomy" id="4639"/>
    <lineage>
        <taxon>Eukaryota</taxon>
        <taxon>Viridiplantae</taxon>
        <taxon>Streptophyta</taxon>
        <taxon>Embryophyta</taxon>
        <taxon>Tracheophyta</taxon>
        <taxon>Spermatophyta</taxon>
        <taxon>Magnoliopsida</taxon>
        <taxon>Liliopsida</taxon>
        <taxon>Zingiberales</taxon>
        <taxon>Musaceae</taxon>
        <taxon>Ensete</taxon>
    </lineage>
</organism>
<gene>
    <name evidence="3" type="ORF">OPV22_002809</name>
</gene>
<dbReference type="EMBL" id="JAQQAF010000001">
    <property type="protein sequence ID" value="KAJ8512375.1"/>
    <property type="molecule type" value="Genomic_DNA"/>
</dbReference>
<proteinExistence type="predicted"/>
<dbReference type="SMART" id="SM00257">
    <property type="entry name" value="LysM"/>
    <property type="match status" value="2"/>
</dbReference>
<keyword evidence="1" id="KW-0732">Signal</keyword>
<evidence type="ECO:0000313" key="4">
    <source>
        <dbReference type="Proteomes" id="UP001222027"/>
    </source>
</evidence>
<keyword evidence="4" id="KW-1185">Reference proteome</keyword>
<evidence type="ECO:0000256" key="1">
    <source>
        <dbReference type="SAM" id="SignalP"/>
    </source>
</evidence>
<dbReference type="PANTHER" id="PTHR33734">
    <property type="entry name" value="LYSM DOMAIN-CONTAINING GPI-ANCHORED PROTEIN 2"/>
    <property type="match status" value="1"/>
</dbReference>
<feature type="domain" description="LysM" evidence="2">
    <location>
        <begin position="105"/>
        <end position="153"/>
    </location>
</feature>
<feature type="domain" description="LysM" evidence="2">
    <location>
        <begin position="170"/>
        <end position="214"/>
    </location>
</feature>
<dbReference type="Proteomes" id="UP001222027">
    <property type="component" value="Unassembled WGS sequence"/>
</dbReference>
<dbReference type="Pfam" id="PF01476">
    <property type="entry name" value="LysM"/>
    <property type="match status" value="2"/>
</dbReference>
<dbReference type="PANTHER" id="PTHR33734:SF11">
    <property type="entry name" value="LYSM DOMAIN-CONTAINING GPI-ANCHORED PROTEIN 2"/>
    <property type="match status" value="1"/>
</dbReference>
<dbReference type="PROSITE" id="PS51782">
    <property type="entry name" value="LYSM"/>
    <property type="match status" value="2"/>
</dbReference>
<comment type="caution">
    <text evidence="3">The sequence shown here is derived from an EMBL/GenBank/DDBJ whole genome shotgun (WGS) entry which is preliminary data.</text>
</comment>
<dbReference type="InterPro" id="IPR018392">
    <property type="entry name" value="LysM"/>
</dbReference>
<sequence length="359" mass="36934">MRTAPPPLVLLLLLLLGLASAASAAFTCNATGVAATCRSLVGFKPAQNTTYGAIASLFQVSNSSLFSANGLLLTASADGAVAAGSTVRVPIRCRCANGTGRSTGTVYTVQNGDVGLYNITVARFSNLTTYQEIGEVNQLPDVNKIVVGQELRIPLPCSCDDVDGAEVVHLAHVVAPESSVESIATEFGTKASTLLRLNGMSDPKALMAYQVLDVPLHACSSSITNNSLDYGLRLASGSYATTANGCITCNCSATTYRLDCHQSVGQSQCPAAATCPGGLFIGNTSTSGCEVQTCSYAGYTNTSAAAGTNISSIITTDRTKCSSDGGSPPGSDGGLGLLRGFKWSAALVFLHMIWLSSLQ</sequence>
<dbReference type="CDD" id="cd00118">
    <property type="entry name" value="LysM"/>
    <property type="match status" value="1"/>
</dbReference>
<evidence type="ECO:0000259" key="2">
    <source>
        <dbReference type="PROSITE" id="PS51782"/>
    </source>
</evidence>
<protein>
    <recommendedName>
        <fullName evidence="2">LysM domain-containing protein</fullName>
    </recommendedName>
</protein>
<feature type="signal peptide" evidence="1">
    <location>
        <begin position="1"/>
        <end position="24"/>
    </location>
</feature>
<name>A0AAV8RZ17_ENSVE</name>